<name>A0A3B0U546_9ZZZZ</name>
<dbReference type="Gene3D" id="3.40.50.720">
    <property type="entry name" value="NAD(P)-binding Rossmann-like Domain"/>
    <property type="match status" value="1"/>
</dbReference>
<dbReference type="InterPro" id="IPR001509">
    <property type="entry name" value="Epimerase_deHydtase"/>
</dbReference>
<dbReference type="AlphaFoldDB" id="A0A3B0U546"/>
<organism evidence="2">
    <name type="scientific">hydrothermal vent metagenome</name>
    <dbReference type="NCBI Taxonomy" id="652676"/>
    <lineage>
        <taxon>unclassified sequences</taxon>
        <taxon>metagenomes</taxon>
        <taxon>ecological metagenomes</taxon>
    </lineage>
</organism>
<gene>
    <name evidence="2" type="ORF">MNBD_BACTEROID01-776</name>
</gene>
<evidence type="ECO:0000313" key="2">
    <source>
        <dbReference type="EMBL" id="VAW20717.1"/>
    </source>
</evidence>
<sequence length="310" mass="35131">MKQHTILGAGGSVGNALAYELLNGNEKIRLISRSGFSIPKTETFKADLNSYNETLKSVENSNVVYLTVGLPYNSKIWEEQWIKIMQNTVNACKEVGAKLIFFDNVYMYGKVNGEMTENTPHNPCSKKGEIRAKVTTLLENEIKKGNIKAVIARSADLYGPYATKTSLPFILAIDKLMKGKKAQWMVADTTKHSFTYTIDSAKAMVLLANSDKSDNQIWHLPTYNPAINGKEFIELVAKELGVKPNYSVLKKWMIKMVGLFKNDVSEAYEMLYQNEFDYHFNSTKFNSSFDFKPKTYSEGIHETIKHLKMN</sequence>
<dbReference type="PANTHER" id="PTHR43245:SF13">
    <property type="entry name" value="UDP-D-APIOSE_UDP-D-XYLOSE SYNTHASE 2"/>
    <property type="match status" value="1"/>
</dbReference>
<dbReference type="PANTHER" id="PTHR43245">
    <property type="entry name" value="BIFUNCTIONAL POLYMYXIN RESISTANCE PROTEIN ARNA"/>
    <property type="match status" value="1"/>
</dbReference>
<protein>
    <submittedName>
        <fullName evidence="2">NAD-dependent epimerase/dehydratase</fullName>
    </submittedName>
</protein>
<accession>A0A3B0U546</accession>
<dbReference type="EMBL" id="UOEP01000127">
    <property type="protein sequence ID" value="VAW20717.1"/>
    <property type="molecule type" value="Genomic_DNA"/>
</dbReference>
<proteinExistence type="predicted"/>
<dbReference type="InterPro" id="IPR036291">
    <property type="entry name" value="NAD(P)-bd_dom_sf"/>
</dbReference>
<dbReference type="Pfam" id="PF01370">
    <property type="entry name" value="Epimerase"/>
    <property type="match status" value="1"/>
</dbReference>
<reference evidence="2" key="1">
    <citation type="submission" date="2018-06" db="EMBL/GenBank/DDBJ databases">
        <authorList>
            <person name="Zhirakovskaya E."/>
        </authorList>
    </citation>
    <scope>NUCLEOTIDE SEQUENCE</scope>
</reference>
<evidence type="ECO:0000259" key="1">
    <source>
        <dbReference type="Pfam" id="PF01370"/>
    </source>
</evidence>
<dbReference type="InterPro" id="IPR050177">
    <property type="entry name" value="Lipid_A_modif_metabolic_enz"/>
</dbReference>
<dbReference type="SUPFAM" id="SSF51735">
    <property type="entry name" value="NAD(P)-binding Rossmann-fold domains"/>
    <property type="match status" value="1"/>
</dbReference>
<feature type="domain" description="NAD-dependent epimerase/dehydratase" evidence="1">
    <location>
        <begin position="6"/>
        <end position="213"/>
    </location>
</feature>